<dbReference type="InterPro" id="IPR037019">
    <property type="entry name" value="Glyco_hydro_7_sf"/>
</dbReference>
<comment type="similarity">
    <text evidence="2">Belongs to the glycosyl hydrolase 7 (cellulase C) family.</text>
</comment>
<proteinExistence type="inferred from homology"/>
<evidence type="ECO:0000256" key="4">
    <source>
        <dbReference type="ARBA" id="ARBA00022729"/>
    </source>
</evidence>
<accession>A0AB34JQC8</accession>
<keyword evidence="4" id="KW-0732">Signal</keyword>
<organism evidence="12 13">
    <name type="scientific">Prymnesium parvum</name>
    <name type="common">Toxic golden alga</name>
    <dbReference type="NCBI Taxonomy" id="97485"/>
    <lineage>
        <taxon>Eukaryota</taxon>
        <taxon>Haptista</taxon>
        <taxon>Haptophyta</taxon>
        <taxon>Prymnesiophyceae</taxon>
        <taxon>Prymnesiales</taxon>
        <taxon>Prymnesiaceae</taxon>
        <taxon>Prymnesium</taxon>
    </lineage>
</organism>
<evidence type="ECO:0000256" key="7">
    <source>
        <dbReference type="ARBA" id="ARBA00023277"/>
    </source>
</evidence>
<dbReference type="EMBL" id="JBGBPQ010000006">
    <property type="protein sequence ID" value="KAL1522908.1"/>
    <property type="molecule type" value="Genomic_DNA"/>
</dbReference>
<feature type="transmembrane region" description="Helical" evidence="11">
    <location>
        <begin position="551"/>
        <end position="571"/>
    </location>
</feature>
<dbReference type="PANTHER" id="PTHR33753:SF2">
    <property type="entry name" value="GLYCOSIDE HYDROLASE FAMILY 7 PROTEIN"/>
    <property type="match status" value="1"/>
</dbReference>
<reference evidence="12 13" key="1">
    <citation type="journal article" date="2024" name="Science">
        <title>Giant polyketide synthase enzymes in the biosynthesis of giant marine polyether toxins.</title>
        <authorList>
            <person name="Fallon T.R."/>
            <person name="Shende V.V."/>
            <person name="Wierzbicki I.H."/>
            <person name="Pendleton A.L."/>
            <person name="Watervoot N.F."/>
            <person name="Auber R.P."/>
            <person name="Gonzalez D.J."/>
            <person name="Wisecaver J.H."/>
            <person name="Moore B.S."/>
        </authorList>
    </citation>
    <scope>NUCLEOTIDE SEQUENCE [LARGE SCALE GENOMIC DNA]</scope>
    <source>
        <strain evidence="12 13">12B1</strain>
    </source>
</reference>
<keyword evidence="7" id="KW-0119">Carbohydrate metabolism</keyword>
<dbReference type="Gene3D" id="2.70.100.10">
    <property type="entry name" value="Glycoside hydrolase, family 7, domain"/>
    <property type="match status" value="1"/>
</dbReference>
<feature type="compositionally biased region" description="Low complexity" evidence="10">
    <location>
        <begin position="409"/>
        <end position="452"/>
    </location>
</feature>
<evidence type="ECO:0000313" key="13">
    <source>
        <dbReference type="Proteomes" id="UP001515480"/>
    </source>
</evidence>
<dbReference type="PANTHER" id="PTHR33753">
    <property type="entry name" value="1,4-BETA-D-GLUCAN CELLOBIOHYDROLASE B"/>
    <property type="match status" value="1"/>
</dbReference>
<keyword evidence="5" id="KW-0378">Hydrolase</keyword>
<keyword evidence="8" id="KW-0326">Glycosidase</keyword>
<evidence type="ECO:0000256" key="6">
    <source>
        <dbReference type="ARBA" id="ARBA00023001"/>
    </source>
</evidence>
<evidence type="ECO:0000256" key="5">
    <source>
        <dbReference type="ARBA" id="ARBA00022801"/>
    </source>
</evidence>
<dbReference type="InterPro" id="IPR013320">
    <property type="entry name" value="ConA-like_dom_sf"/>
</dbReference>
<evidence type="ECO:0000256" key="10">
    <source>
        <dbReference type="SAM" id="MobiDB-lite"/>
    </source>
</evidence>
<keyword evidence="6" id="KW-0136">Cellulose degradation</keyword>
<dbReference type="EC" id="3.2.1.91" evidence="3"/>
<keyword evidence="11" id="KW-0472">Membrane</keyword>
<feature type="compositionally biased region" description="Pro residues" evidence="10">
    <location>
        <begin position="102"/>
        <end position="123"/>
    </location>
</feature>
<dbReference type="SUPFAM" id="SSF49899">
    <property type="entry name" value="Concanavalin A-like lectins/glucanases"/>
    <property type="match status" value="1"/>
</dbReference>
<keyword evidence="9" id="KW-0624">Polysaccharide degradation</keyword>
<dbReference type="GO" id="GO:0030245">
    <property type="term" value="P:cellulose catabolic process"/>
    <property type="evidence" value="ECO:0007669"/>
    <property type="project" value="UniProtKB-KW"/>
</dbReference>
<dbReference type="GO" id="GO:0016162">
    <property type="term" value="F:cellulose 1,4-beta-cellobiosidase activity"/>
    <property type="evidence" value="ECO:0007669"/>
    <property type="project" value="UniProtKB-EC"/>
</dbReference>
<evidence type="ECO:0000256" key="3">
    <source>
        <dbReference type="ARBA" id="ARBA00012561"/>
    </source>
</evidence>
<evidence type="ECO:0000313" key="12">
    <source>
        <dbReference type="EMBL" id="KAL1522908.1"/>
    </source>
</evidence>
<evidence type="ECO:0000256" key="1">
    <source>
        <dbReference type="ARBA" id="ARBA00001641"/>
    </source>
</evidence>
<dbReference type="AlphaFoldDB" id="A0AB34JQC8"/>
<keyword evidence="11" id="KW-0812">Transmembrane</keyword>
<feature type="region of interest" description="Disordered" evidence="10">
    <location>
        <begin position="402"/>
        <end position="539"/>
    </location>
</feature>
<evidence type="ECO:0000256" key="2">
    <source>
        <dbReference type="ARBA" id="ARBA00006044"/>
    </source>
</evidence>
<keyword evidence="11" id="KW-1133">Transmembrane helix</keyword>
<keyword evidence="13" id="KW-1185">Reference proteome</keyword>
<dbReference type="Proteomes" id="UP001515480">
    <property type="component" value="Unassembled WGS sequence"/>
</dbReference>
<evidence type="ECO:0000256" key="9">
    <source>
        <dbReference type="ARBA" id="ARBA00023326"/>
    </source>
</evidence>
<evidence type="ECO:0000256" key="11">
    <source>
        <dbReference type="SAM" id="Phobius"/>
    </source>
</evidence>
<protein>
    <recommendedName>
        <fullName evidence="3">cellulose 1,4-beta-cellobiosidase (non-reducing end)</fullName>
        <ecNumber evidence="3">3.2.1.91</ecNumber>
    </recommendedName>
</protein>
<sequence length="658" mass="68896">MHRACDDDGSCCGACGALPPACAFPAHPAACAAGFYACPANARQPAPFCDADADCYGDEGCCGPWCGGNAACPAGKGCCVQRLLQPPAPPAPPPPPHREDAPPPPAPPSPPSPPAPPLSPPPEAGAFRAFGLRPKDRGGGVVFERFGADDVTGARQAITLRGNQRGYLALKPATLRWADIEYDRLHLLGQTLHVTVDVSGVGCGCNAALYLVSMPAPDVSGSRYCDIQFPDPDRCLEIDLFEGNTKAAVATLHTQAGEAADGTCNQWGCASRWGPADGQCKYGLGSPNVDSSKPFELLARFDQHGHMSVHVEQGGQRRQLWGVESAGNYPSKSVPEQATWKVKKALEQGMVLVMSLWAADGDGMSWLDGGCNAAYPHCVLEDASATFSNIWIEGAPAAAPLTPLPPSPVSSSPPRQRVTPSSAAPAKHSSSPARHSVTPSSAAPAKHSSARPTHAPSKAPSGSAVKPAPSKAPSGNAVDRQGHSHDLVHPPSTSAAPPPAPMALSRSPVPPSPRSHPTTQSAPVAASVSRGPSIPRHQPPKHWVIEVQLVWVYYLLLMLCAICALFHHFFLRKDCCGLGLHAAEEVKAAGESQVGLAGEPPLDSHMIPEDGDELDEGELTLQRTRTNTRGRPTSSIASRAAYGKVGMHPLTEREAHDV</sequence>
<comment type="caution">
    <text evidence="12">The sequence shown here is derived from an EMBL/GenBank/DDBJ whole genome shotgun (WGS) entry which is preliminary data.</text>
</comment>
<feature type="region of interest" description="Disordered" evidence="10">
    <location>
        <begin position="89"/>
        <end position="126"/>
    </location>
</feature>
<name>A0AB34JQC8_PRYPA</name>
<comment type="catalytic activity">
    <reaction evidence="1">
        <text>Hydrolysis of (1-&gt;4)-beta-D-glucosidic linkages in cellulose and cellotetraose, releasing cellobiose from the non-reducing ends of the chains.</text>
        <dbReference type="EC" id="3.2.1.91"/>
    </reaction>
</comment>
<evidence type="ECO:0000256" key="8">
    <source>
        <dbReference type="ARBA" id="ARBA00023295"/>
    </source>
</evidence>
<gene>
    <name evidence="12" type="ORF">AB1Y20_017873</name>
</gene>
<dbReference type="InterPro" id="IPR001722">
    <property type="entry name" value="Glyco_hydro_7"/>
</dbReference>